<feature type="region of interest" description="Disordered" evidence="6">
    <location>
        <begin position="202"/>
        <end position="332"/>
    </location>
</feature>
<feature type="compositionally biased region" description="Low complexity" evidence="6">
    <location>
        <begin position="422"/>
        <end position="434"/>
    </location>
</feature>
<feature type="compositionally biased region" description="Polar residues" evidence="6">
    <location>
        <begin position="205"/>
        <end position="214"/>
    </location>
</feature>
<organism evidence="8 9">
    <name type="scientific">Chlamydomonas schloesseri</name>
    <dbReference type="NCBI Taxonomy" id="2026947"/>
    <lineage>
        <taxon>Eukaryota</taxon>
        <taxon>Viridiplantae</taxon>
        <taxon>Chlorophyta</taxon>
        <taxon>core chlorophytes</taxon>
        <taxon>Chlorophyceae</taxon>
        <taxon>CS clade</taxon>
        <taxon>Chlamydomonadales</taxon>
        <taxon>Chlamydomonadaceae</taxon>
        <taxon>Chlamydomonas</taxon>
    </lineage>
</organism>
<accession>A0A835SH54</accession>
<evidence type="ECO:0000313" key="8">
    <source>
        <dbReference type="EMBL" id="KAG2424757.1"/>
    </source>
</evidence>
<evidence type="ECO:0000256" key="1">
    <source>
        <dbReference type="ARBA" id="ARBA00022714"/>
    </source>
</evidence>
<dbReference type="GO" id="GO:0051537">
    <property type="term" value="F:2 iron, 2 sulfur cluster binding"/>
    <property type="evidence" value="ECO:0007669"/>
    <property type="project" value="UniProtKB-KW"/>
</dbReference>
<feature type="region of interest" description="Disordered" evidence="6">
    <location>
        <begin position="1"/>
        <end position="80"/>
    </location>
</feature>
<keyword evidence="9" id="KW-1185">Reference proteome</keyword>
<evidence type="ECO:0000256" key="6">
    <source>
        <dbReference type="SAM" id="MobiDB-lite"/>
    </source>
</evidence>
<dbReference type="AlphaFoldDB" id="A0A835SH54"/>
<feature type="domain" description="Rieske" evidence="7">
    <location>
        <begin position="359"/>
        <end position="495"/>
    </location>
</feature>
<feature type="region of interest" description="Disordered" evidence="6">
    <location>
        <begin position="407"/>
        <end position="442"/>
    </location>
</feature>
<feature type="compositionally biased region" description="Low complexity" evidence="6">
    <location>
        <begin position="311"/>
        <end position="321"/>
    </location>
</feature>
<gene>
    <name evidence="8" type="ORF">HYH02_015139</name>
</gene>
<dbReference type="OrthoDB" id="426882at2759"/>
<dbReference type="InterPro" id="IPR044043">
    <property type="entry name" value="VanA_C_cat"/>
</dbReference>
<comment type="caution">
    <text evidence="8">The sequence shown here is derived from an EMBL/GenBank/DDBJ whole genome shotgun (WGS) entry which is preliminary data.</text>
</comment>
<evidence type="ECO:0000256" key="4">
    <source>
        <dbReference type="ARBA" id="ARBA00023004"/>
    </source>
</evidence>
<evidence type="ECO:0000259" key="7">
    <source>
        <dbReference type="PROSITE" id="PS51296"/>
    </source>
</evidence>
<keyword evidence="5" id="KW-0411">Iron-sulfur</keyword>
<dbReference type="InterPro" id="IPR050584">
    <property type="entry name" value="Cholesterol_7-desaturase"/>
</dbReference>
<feature type="compositionally biased region" description="Gly residues" evidence="6">
    <location>
        <begin position="322"/>
        <end position="331"/>
    </location>
</feature>
<dbReference type="Gene3D" id="3.90.380.10">
    <property type="entry name" value="Naphthalene 1,2-dioxygenase Alpha Subunit, Chain A, domain 1"/>
    <property type="match status" value="1"/>
</dbReference>
<dbReference type="CDD" id="cd03469">
    <property type="entry name" value="Rieske_RO_Alpha_N"/>
    <property type="match status" value="1"/>
</dbReference>
<dbReference type="PANTHER" id="PTHR21266">
    <property type="entry name" value="IRON-SULFUR DOMAIN CONTAINING PROTEIN"/>
    <property type="match status" value="1"/>
</dbReference>
<sequence>MSSAVVSRQAAGTASTSGRPALALPRPSCRAPPQRSAGFGPAIPAPSRFDIIRAQAKKDERKAEPGAQPSPANADGADDAPSPFIEPLIRGLVLGIGAGVLTEMLHVAFKVGETATDGGWHMPTGAQIYEQLAPLFVWDHAVAISFWMVFYIIEAAAILAILREYPDDKQASKVIRSTVTLPKRLMPLKLSAVKRAVHGLISGRGSPQASTQGATPMAFRDGGSAPPRTPAGLGPSASGLTRSGSGGAGTAVLERPRPTAEPEPQQPARLQEPEAAAKNVPEAPEKPKPGARPPRGGSLSAQLRAAAGLKPGQLAPGSPLLQGGGSGGGSGVTVNPRDALAAKREKELADRRAYLQNFWYAAALSEKLKAGGKPIKVDILSRTVTLWRGEDGQVHCLDNVCPHRGAPLSGGWTKTKKDSVHASSSGSCSSSGSKAKGGKAKGEGTSCVVCPYHGWAFNGDGQLEEVPSQAPEVAFPRRPLVNAYPVEERGGFVWLFFGAQGLPADERPPIPLVPELEDSKNWRAVYGEMEFDCPHWSVFENALDMAHIHYLHDGSFGNQDKPIINDMKVTRDTWSVAANFSIHNKPVNPLWNFAAVPAVPVEARALLPSTSYVKITLGAGIQMITYVNTVPIDEKRSINRFCLIRNFALSPLFDDYTRKSMFKILGEDKAMIELLKPEQLLSEVSLEADKPQIAFRKLRQEWVDMGYGVQPDPIASHKGSLRVDM</sequence>
<keyword evidence="4" id="KW-0408">Iron</keyword>
<reference evidence="8" key="1">
    <citation type="journal article" date="2020" name="bioRxiv">
        <title>Comparative genomics of Chlamydomonas.</title>
        <authorList>
            <person name="Craig R.J."/>
            <person name="Hasan A.R."/>
            <person name="Ness R.W."/>
            <person name="Keightley P.D."/>
        </authorList>
    </citation>
    <scope>NUCLEOTIDE SEQUENCE</scope>
    <source>
        <strain evidence="8">CCAP 11/173</strain>
    </source>
</reference>
<proteinExistence type="predicted"/>
<dbReference type="InterPro" id="IPR017941">
    <property type="entry name" value="Rieske_2Fe-2S"/>
</dbReference>
<dbReference type="PANTHER" id="PTHR21266:SF60">
    <property type="entry name" value="3-KETOSTEROID-9-ALPHA-MONOOXYGENASE, OXYGENASE COMPONENT"/>
    <property type="match status" value="1"/>
</dbReference>
<dbReference type="EMBL" id="JAEHOD010000121">
    <property type="protein sequence ID" value="KAG2424757.1"/>
    <property type="molecule type" value="Genomic_DNA"/>
</dbReference>
<dbReference type="PROSITE" id="PS51296">
    <property type="entry name" value="RIESKE"/>
    <property type="match status" value="1"/>
</dbReference>
<feature type="compositionally biased region" description="Polar residues" evidence="6">
    <location>
        <begin position="1"/>
        <end position="18"/>
    </location>
</feature>
<keyword evidence="2" id="KW-0479">Metal-binding</keyword>
<evidence type="ECO:0000313" key="9">
    <source>
        <dbReference type="Proteomes" id="UP000613740"/>
    </source>
</evidence>
<evidence type="ECO:0000256" key="5">
    <source>
        <dbReference type="ARBA" id="ARBA00023014"/>
    </source>
</evidence>
<dbReference type="Proteomes" id="UP000613740">
    <property type="component" value="Unassembled WGS sequence"/>
</dbReference>
<name>A0A835SH54_9CHLO</name>
<dbReference type="GO" id="GO:0046872">
    <property type="term" value="F:metal ion binding"/>
    <property type="evidence" value="ECO:0007669"/>
    <property type="project" value="UniProtKB-KW"/>
</dbReference>
<dbReference type="SUPFAM" id="SSF55961">
    <property type="entry name" value="Bet v1-like"/>
    <property type="match status" value="1"/>
</dbReference>
<protein>
    <recommendedName>
        <fullName evidence="7">Rieske domain-containing protein</fullName>
    </recommendedName>
</protein>
<evidence type="ECO:0000256" key="2">
    <source>
        <dbReference type="ARBA" id="ARBA00022723"/>
    </source>
</evidence>
<keyword evidence="3" id="KW-0560">Oxidoreductase</keyword>
<keyword evidence="1" id="KW-0001">2Fe-2S</keyword>
<dbReference type="SUPFAM" id="SSF50022">
    <property type="entry name" value="ISP domain"/>
    <property type="match status" value="1"/>
</dbReference>
<dbReference type="GO" id="GO:0016491">
    <property type="term" value="F:oxidoreductase activity"/>
    <property type="evidence" value="ECO:0007669"/>
    <property type="project" value="UniProtKB-KW"/>
</dbReference>
<dbReference type="Pfam" id="PF00355">
    <property type="entry name" value="Rieske"/>
    <property type="match status" value="1"/>
</dbReference>
<dbReference type="Pfam" id="PF19112">
    <property type="entry name" value="VanA_C"/>
    <property type="match status" value="1"/>
</dbReference>
<evidence type="ECO:0000256" key="3">
    <source>
        <dbReference type="ARBA" id="ARBA00023002"/>
    </source>
</evidence>
<dbReference type="Gene3D" id="2.102.10.10">
    <property type="entry name" value="Rieske [2Fe-2S] iron-sulphur domain"/>
    <property type="match status" value="1"/>
</dbReference>
<dbReference type="GO" id="GO:0005737">
    <property type="term" value="C:cytoplasm"/>
    <property type="evidence" value="ECO:0007669"/>
    <property type="project" value="TreeGrafter"/>
</dbReference>
<dbReference type="InterPro" id="IPR036922">
    <property type="entry name" value="Rieske_2Fe-2S_sf"/>
</dbReference>